<dbReference type="RefSeq" id="WP_048581538.1">
    <property type="nucleotide sequence ID" value="NZ_LFNT01000013.1"/>
</dbReference>
<dbReference type="PATRIC" id="fig|1938.3.peg.4045"/>
<dbReference type="OrthoDB" id="9880639at2"/>
<evidence type="ECO:0000313" key="1">
    <source>
        <dbReference type="EMBL" id="KMS74418.1"/>
    </source>
</evidence>
<evidence type="ECO:0000313" key="2">
    <source>
        <dbReference type="Proteomes" id="UP000037432"/>
    </source>
</evidence>
<accession>A0A0J7ZGZ4</accession>
<reference evidence="1 2" key="1">
    <citation type="submission" date="2015-06" db="EMBL/GenBank/DDBJ databases">
        <authorList>
            <person name="Ju K.-S."/>
            <person name="Doroghazi J.R."/>
            <person name="Metcalf W.W."/>
        </authorList>
    </citation>
    <scope>NUCLEOTIDE SEQUENCE [LARGE SCALE GENOMIC DNA]</scope>
    <source>
        <strain evidence="1 2">NRRL 3414</strain>
    </source>
</reference>
<dbReference type="Proteomes" id="UP000037432">
    <property type="component" value="Unassembled WGS sequence"/>
</dbReference>
<dbReference type="EMBL" id="LFNT01000013">
    <property type="protein sequence ID" value="KMS74418.1"/>
    <property type="molecule type" value="Genomic_DNA"/>
</dbReference>
<name>A0A0J7ZGZ4_STRVR</name>
<sequence>MNRDELLQSVDYLEAVVRQDATRLAQIRASVPPPVTVDFIAASFALHWIASVGQVPDATMSVLTDLRRPAPIAGTLDERLMTLYAQTLLHWARHRGNRDDDAVARQVLGLIRATQNTDDAGVLALLAAIRDVPQVTTS</sequence>
<proteinExistence type="predicted"/>
<comment type="caution">
    <text evidence="1">The sequence shown here is derived from an EMBL/GenBank/DDBJ whole genome shotgun (WGS) entry which is preliminary data.</text>
</comment>
<gene>
    <name evidence="1" type="ORF">ACM01_14105</name>
</gene>
<organism evidence="1 2">
    <name type="scientific">Streptomyces viridochromogenes</name>
    <dbReference type="NCBI Taxonomy" id="1938"/>
    <lineage>
        <taxon>Bacteria</taxon>
        <taxon>Bacillati</taxon>
        <taxon>Actinomycetota</taxon>
        <taxon>Actinomycetes</taxon>
        <taxon>Kitasatosporales</taxon>
        <taxon>Streptomycetaceae</taxon>
        <taxon>Streptomyces</taxon>
    </lineage>
</organism>
<dbReference type="AlphaFoldDB" id="A0A0J7ZGZ4"/>
<protein>
    <submittedName>
        <fullName evidence="1">Uncharacterized protein</fullName>
    </submittedName>
</protein>